<accession>A0AAV7SGZ9</accession>
<dbReference type="AlphaFoldDB" id="A0AAV7SGZ9"/>
<proteinExistence type="predicted"/>
<dbReference type="Gene3D" id="3.30.250.20">
    <property type="entry name" value="L1 transposable element, C-terminal domain"/>
    <property type="match status" value="1"/>
</dbReference>
<protein>
    <submittedName>
        <fullName evidence="1">Uncharacterized protein</fullName>
    </submittedName>
</protein>
<name>A0AAV7SGZ9_PLEWA</name>
<dbReference type="InterPro" id="IPR042566">
    <property type="entry name" value="L1_C"/>
</dbReference>
<organism evidence="1 2">
    <name type="scientific">Pleurodeles waltl</name>
    <name type="common">Iberian ribbed newt</name>
    <dbReference type="NCBI Taxonomy" id="8319"/>
    <lineage>
        <taxon>Eukaryota</taxon>
        <taxon>Metazoa</taxon>
        <taxon>Chordata</taxon>
        <taxon>Craniata</taxon>
        <taxon>Vertebrata</taxon>
        <taxon>Euteleostomi</taxon>
        <taxon>Amphibia</taxon>
        <taxon>Batrachia</taxon>
        <taxon>Caudata</taxon>
        <taxon>Salamandroidea</taxon>
        <taxon>Salamandridae</taxon>
        <taxon>Pleurodelinae</taxon>
        <taxon>Pleurodeles</taxon>
    </lineage>
</organism>
<evidence type="ECO:0000313" key="1">
    <source>
        <dbReference type="EMBL" id="KAJ1163355.1"/>
    </source>
</evidence>
<dbReference type="Proteomes" id="UP001066276">
    <property type="component" value="Chromosome 4_2"/>
</dbReference>
<reference evidence="1" key="1">
    <citation type="journal article" date="2022" name="bioRxiv">
        <title>Sequencing and chromosome-scale assembly of the giantPleurodeles waltlgenome.</title>
        <authorList>
            <person name="Brown T."/>
            <person name="Elewa A."/>
            <person name="Iarovenko S."/>
            <person name="Subramanian E."/>
            <person name="Araus A.J."/>
            <person name="Petzold A."/>
            <person name="Susuki M."/>
            <person name="Suzuki K.-i.T."/>
            <person name="Hayashi T."/>
            <person name="Toyoda A."/>
            <person name="Oliveira C."/>
            <person name="Osipova E."/>
            <person name="Leigh N.D."/>
            <person name="Simon A."/>
            <person name="Yun M.H."/>
        </authorList>
    </citation>
    <scope>NUCLEOTIDE SEQUENCE</scope>
    <source>
        <strain evidence="1">20211129_DDA</strain>
        <tissue evidence="1">Liver</tissue>
    </source>
</reference>
<comment type="caution">
    <text evidence="1">The sequence shown here is derived from an EMBL/GenBank/DDBJ whole genome shotgun (WGS) entry which is preliminary data.</text>
</comment>
<dbReference type="EMBL" id="JANPWB010000008">
    <property type="protein sequence ID" value="KAJ1163355.1"/>
    <property type="molecule type" value="Genomic_DNA"/>
</dbReference>
<keyword evidence="2" id="KW-1185">Reference proteome</keyword>
<gene>
    <name evidence="1" type="ORF">NDU88_003814</name>
</gene>
<sequence length="87" mass="10269">MRLETPLPYENSWVYLFLDYTVQCQRASFAVVKKRLRPVGLTYSLLFPTRLKILVNGVSFFFPEPTDAWDWVEQHRDETPVETSQTV</sequence>
<evidence type="ECO:0000313" key="2">
    <source>
        <dbReference type="Proteomes" id="UP001066276"/>
    </source>
</evidence>